<dbReference type="PANTHER" id="PTHR14969">
    <property type="entry name" value="SPHINGOSINE-1-PHOSPHATE PHOSPHOHYDROLASE"/>
    <property type="match status" value="1"/>
</dbReference>
<comment type="caution">
    <text evidence="3">The sequence shown here is derived from an EMBL/GenBank/DDBJ whole genome shotgun (WGS) entry which is preliminary data.</text>
</comment>
<keyword evidence="1" id="KW-0472">Membrane</keyword>
<dbReference type="InterPro" id="IPR000326">
    <property type="entry name" value="PAP2/HPO"/>
</dbReference>
<reference evidence="3 4" key="1">
    <citation type="submission" date="2018-07" db="EMBL/GenBank/DDBJ databases">
        <title>GABA Modulating Bacteria of the Human Gut Microbiota.</title>
        <authorList>
            <person name="Strandwitz P."/>
            <person name="Kim K.H."/>
            <person name="Terekhova D."/>
            <person name="Liu J.K."/>
            <person name="Sharma A."/>
            <person name="Levering J."/>
            <person name="Mcdonald D."/>
            <person name="Dietrich D."/>
            <person name="Ramadhar T.R."/>
            <person name="Lekbua A."/>
            <person name="Mroue N."/>
            <person name="Liston C."/>
            <person name="Stewart E.J."/>
            <person name="Dubin M.J."/>
            <person name="Zengler K."/>
            <person name="Knight R."/>
            <person name="Gilbert J.A."/>
            <person name="Clardy J."/>
            <person name="Lewis K."/>
        </authorList>
    </citation>
    <scope>NUCLEOTIDE SEQUENCE [LARGE SCALE GENOMIC DNA]</scope>
    <source>
        <strain evidence="3 4">KLE1738</strain>
    </source>
</reference>
<dbReference type="SMART" id="SM00014">
    <property type="entry name" value="acidPPc"/>
    <property type="match status" value="1"/>
</dbReference>
<keyword evidence="1" id="KW-1133">Transmembrane helix</keyword>
<keyword evidence="1" id="KW-0812">Transmembrane</keyword>
<sequence length="186" mass="20640">MAELGILDWIAAHCHNSFWDAVMPFITGLGDQGILWILLGVLILFFQKGERATGAQVLVSLLFSLILCNLMLKNAVDRIRPCDLNTAVELLVARPGDPSFPSGHTSASFAAATVLLMNRWKGRWITLVVAALIAFSRLYLYVHFPTDVLGGLILGVFCGWLAVILWRRWVSPRWPESPTKPKETAP</sequence>
<feature type="domain" description="Phosphatidic acid phosphatase type 2/haloperoxidase" evidence="2">
    <location>
        <begin position="55"/>
        <end position="163"/>
    </location>
</feature>
<dbReference type="Pfam" id="PF01569">
    <property type="entry name" value="PAP2"/>
    <property type="match status" value="1"/>
</dbReference>
<dbReference type="AlphaFoldDB" id="A0A3E2B487"/>
<dbReference type="PANTHER" id="PTHR14969:SF13">
    <property type="entry name" value="AT30094P"/>
    <property type="match status" value="1"/>
</dbReference>
<protein>
    <submittedName>
        <fullName evidence="3">Phosphatase PAP2 family protein</fullName>
    </submittedName>
</protein>
<feature type="transmembrane region" description="Helical" evidence="1">
    <location>
        <begin position="52"/>
        <end position="72"/>
    </location>
</feature>
<dbReference type="InterPro" id="IPR036938">
    <property type="entry name" value="PAP2/HPO_sf"/>
</dbReference>
<keyword evidence="4" id="KW-1185">Reference proteome</keyword>
<dbReference type="Proteomes" id="UP000260649">
    <property type="component" value="Unassembled WGS sequence"/>
</dbReference>
<organism evidence="3 4">
    <name type="scientific">Evtepia gabavorous</name>
    <dbReference type="NCBI Taxonomy" id="2211183"/>
    <lineage>
        <taxon>Bacteria</taxon>
        <taxon>Bacillati</taxon>
        <taxon>Bacillota</taxon>
        <taxon>Clostridia</taxon>
        <taxon>Eubacteriales</taxon>
        <taxon>Evtepia</taxon>
    </lineage>
</organism>
<name>A0A3E2B487_9FIRM</name>
<accession>A0A3E2B487</accession>
<evidence type="ECO:0000256" key="1">
    <source>
        <dbReference type="SAM" id="Phobius"/>
    </source>
</evidence>
<feature type="transmembrane region" description="Helical" evidence="1">
    <location>
        <begin position="148"/>
        <end position="166"/>
    </location>
</feature>
<dbReference type="Gene3D" id="1.20.144.10">
    <property type="entry name" value="Phosphatidic acid phosphatase type 2/haloperoxidase"/>
    <property type="match status" value="1"/>
</dbReference>
<feature type="transmembrane region" description="Helical" evidence="1">
    <location>
        <begin position="21"/>
        <end position="46"/>
    </location>
</feature>
<proteinExistence type="predicted"/>
<feature type="transmembrane region" description="Helical" evidence="1">
    <location>
        <begin position="124"/>
        <end position="142"/>
    </location>
</feature>
<evidence type="ECO:0000259" key="2">
    <source>
        <dbReference type="SMART" id="SM00014"/>
    </source>
</evidence>
<gene>
    <name evidence="3" type="ORF">DV520_06170</name>
</gene>
<dbReference type="EMBL" id="QQRQ01000007">
    <property type="protein sequence ID" value="RFT06796.1"/>
    <property type="molecule type" value="Genomic_DNA"/>
</dbReference>
<evidence type="ECO:0000313" key="3">
    <source>
        <dbReference type="EMBL" id="RFT06796.1"/>
    </source>
</evidence>
<evidence type="ECO:0000313" key="4">
    <source>
        <dbReference type="Proteomes" id="UP000260649"/>
    </source>
</evidence>
<dbReference type="OrthoDB" id="9789113at2"/>
<dbReference type="SUPFAM" id="SSF48317">
    <property type="entry name" value="Acid phosphatase/Vanadium-dependent haloperoxidase"/>
    <property type="match status" value="1"/>
</dbReference>